<dbReference type="EMBL" id="BPQI01000064">
    <property type="protein sequence ID" value="GJD56531.1"/>
    <property type="molecule type" value="Genomic_DNA"/>
</dbReference>
<protein>
    <submittedName>
        <fullName evidence="2">Uncharacterized protein</fullName>
    </submittedName>
</protein>
<name>A0A564FYD9_9HYPH</name>
<gene>
    <name evidence="1" type="ORF">IFDJLNFL_2428</name>
    <name evidence="2" type="ORF">MTDSW087_02403</name>
</gene>
<reference evidence="2 3" key="1">
    <citation type="submission" date="2019-06" db="EMBL/GenBank/DDBJ databases">
        <authorList>
            <person name="Rodrigo-Torres L."/>
            <person name="Arahal R. D."/>
            <person name="Lucena T."/>
        </authorList>
    </citation>
    <scope>NUCLEOTIDE SEQUENCE [LARGE SCALE GENOMIC DNA]</scope>
    <source>
        <strain evidence="2 3">SW08-7</strain>
    </source>
</reference>
<dbReference type="EMBL" id="CABFVH010000012">
    <property type="protein sequence ID" value="VUF12710.1"/>
    <property type="molecule type" value="Genomic_DNA"/>
</dbReference>
<evidence type="ECO:0000313" key="4">
    <source>
        <dbReference type="Proteomes" id="UP001055303"/>
    </source>
</evidence>
<accession>A0A564FYD9</accession>
<reference evidence="1" key="2">
    <citation type="journal article" date="2021" name="Front. Microbiol.">
        <title>Comprehensive Comparative Genomics and Phenotyping of Methylobacterium Species.</title>
        <authorList>
            <person name="Alessa O."/>
            <person name="Ogura Y."/>
            <person name="Fujitani Y."/>
            <person name="Takami H."/>
            <person name="Hayashi T."/>
            <person name="Sahin N."/>
            <person name="Tani A."/>
        </authorList>
    </citation>
    <scope>NUCLEOTIDE SEQUENCE</scope>
    <source>
        <strain evidence="1">DSM 22415</strain>
    </source>
</reference>
<dbReference type="Proteomes" id="UP000401717">
    <property type="component" value="Unassembled WGS sequence"/>
</dbReference>
<evidence type="ECO:0000313" key="1">
    <source>
        <dbReference type="EMBL" id="GJD56531.1"/>
    </source>
</evidence>
<evidence type="ECO:0000313" key="2">
    <source>
        <dbReference type="EMBL" id="VUF12710.1"/>
    </source>
</evidence>
<sequence length="64" mass="6974">MHPLRLRPAPDWLSLSRALGVGQPAPATCPDMGLVTALFTTTCDWRVSDLVLVFSIGIVVQRRA</sequence>
<dbReference type="Proteomes" id="UP001055303">
    <property type="component" value="Unassembled WGS sequence"/>
</dbReference>
<evidence type="ECO:0000313" key="3">
    <source>
        <dbReference type="Proteomes" id="UP000401717"/>
    </source>
</evidence>
<organism evidence="2 3">
    <name type="scientific">Methylobacterium dankookense</name>
    <dbReference type="NCBI Taxonomy" id="560405"/>
    <lineage>
        <taxon>Bacteria</taxon>
        <taxon>Pseudomonadati</taxon>
        <taxon>Pseudomonadota</taxon>
        <taxon>Alphaproteobacteria</taxon>
        <taxon>Hyphomicrobiales</taxon>
        <taxon>Methylobacteriaceae</taxon>
        <taxon>Methylobacterium</taxon>
    </lineage>
</organism>
<dbReference type="AlphaFoldDB" id="A0A564FYD9"/>
<reference evidence="1" key="3">
    <citation type="submission" date="2021-08" db="EMBL/GenBank/DDBJ databases">
        <authorList>
            <person name="Tani A."/>
            <person name="Ola A."/>
            <person name="Ogura Y."/>
            <person name="Katsura K."/>
            <person name="Hayashi T."/>
        </authorList>
    </citation>
    <scope>NUCLEOTIDE SEQUENCE</scope>
    <source>
        <strain evidence="1">DSM 22415</strain>
    </source>
</reference>
<proteinExistence type="predicted"/>
<dbReference type="RefSeq" id="WP_144764099.1">
    <property type="nucleotide sequence ID" value="NZ_BPQI01000064.1"/>
</dbReference>
<keyword evidence="4" id="KW-1185">Reference proteome</keyword>